<name>A0A7C3J266_9CREN</name>
<feature type="transmembrane region" description="Helical" evidence="9">
    <location>
        <begin position="23"/>
        <end position="42"/>
    </location>
</feature>
<evidence type="ECO:0000256" key="5">
    <source>
        <dbReference type="ARBA" id="ARBA00022592"/>
    </source>
</evidence>
<feature type="transmembrane region" description="Helical" evidence="9">
    <location>
        <begin position="54"/>
        <end position="79"/>
    </location>
</feature>
<gene>
    <name evidence="10" type="ORF">ENS19_03560</name>
</gene>
<keyword evidence="5" id="KW-0592">Phosphate transport</keyword>
<evidence type="ECO:0008006" key="11">
    <source>
        <dbReference type="Google" id="ProtNLM"/>
    </source>
</evidence>
<dbReference type="GO" id="GO:0016020">
    <property type="term" value="C:membrane"/>
    <property type="evidence" value="ECO:0007669"/>
    <property type="project" value="UniProtKB-SubCell"/>
</dbReference>
<evidence type="ECO:0000256" key="8">
    <source>
        <dbReference type="ARBA" id="ARBA00023136"/>
    </source>
</evidence>
<evidence type="ECO:0000256" key="2">
    <source>
        <dbReference type="ARBA" id="ARBA00004141"/>
    </source>
</evidence>
<evidence type="ECO:0000313" key="10">
    <source>
        <dbReference type="EMBL" id="HFK20339.1"/>
    </source>
</evidence>
<feature type="transmembrane region" description="Helical" evidence="9">
    <location>
        <begin position="145"/>
        <end position="165"/>
    </location>
</feature>
<proteinExistence type="inferred from homology"/>
<dbReference type="GO" id="GO:0005315">
    <property type="term" value="F:phosphate transmembrane transporter activity"/>
    <property type="evidence" value="ECO:0007669"/>
    <property type="project" value="InterPro"/>
</dbReference>
<sequence>MLALTGANNASNAAGTVAGSRMATYRAGIMIFVAGLTAGAILEGGKLSTAVTGGAISGTLGANSLAIILWVSLSLIILANTLRLPLPITQAVFGASLGSAFFLGVPINMPTVSLVIASWLITPFMAMLVSFVAAKSTQLRPINSVGGSVAFYGILTMAASFYTAYAFGANTLGLVIGVMKEDLGWPLALSVAVLAASAGSLLGGERVARTVGERVSSLGPSSAFTSQLGAALTIHFFTQGGIPVSISHAIIGSVSGTGLSRGSKALSGKTALKLAALWMATPLLAFGMAWLLEAASL</sequence>
<dbReference type="InterPro" id="IPR001204">
    <property type="entry name" value="Phos_transporter"/>
</dbReference>
<dbReference type="Pfam" id="PF01384">
    <property type="entry name" value="PHO4"/>
    <property type="match status" value="2"/>
</dbReference>
<protein>
    <recommendedName>
        <fullName evidence="11">Inorganic phosphate transporter</fullName>
    </recommendedName>
</protein>
<organism evidence="10">
    <name type="scientific">Candidatus Methanomethylicus mesodigestus</name>
    <dbReference type="NCBI Taxonomy" id="1867258"/>
    <lineage>
        <taxon>Archaea</taxon>
        <taxon>Thermoproteota</taxon>
        <taxon>Methanosuratincolia</taxon>
        <taxon>Candidatus Methanomethylicales</taxon>
        <taxon>Candidatus Methanomethylicaceae</taxon>
        <taxon>Candidatus Methanomethylicus</taxon>
    </lineage>
</organism>
<keyword evidence="8 9" id="KW-0472">Membrane</keyword>
<evidence type="ECO:0000256" key="1">
    <source>
        <dbReference type="ARBA" id="ARBA00001981"/>
    </source>
</evidence>
<feature type="transmembrane region" description="Helical" evidence="9">
    <location>
        <begin position="271"/>
        <end position="292"/>
    </location>
</feature>
<comment type="caution">
    <text evidence="10">The sequence shown here is derived from an EMBL/GenBank/DDBJ whole genome shotgun (WGS) entry which is preliminary data.</text>
</comment>
<evidence type="ECO:0000256" key="9">
    <source>
        <dbReference type="SAM" id="Phobius"/>
    </source>
</evidence>
<comment type="subcellular location">
    <subcellularLocation>
        <location evidence="2">Membrane</location>
        <topology evidence="2">Multi-pass membrane protein</topology>
    </subcellularLocation>
</comment>
<evidence type="ECO:0000256" key="6">
    <source>
        <dbReference type="ARBA" id="ARBA00022692"/>
    </source>
</evidence>
<comment type="function">
    <text evidence="1">Potential transporter for phosphate.</text>
</comment>
<evidence type="ECO:0000256" key="7">
    <source>
        <dbReference type="ARBA" id="ARBA00022989"/>
    </source>
</evidence>
<feature type="transmembrane region" description="Helical" evidence="9">
    <location>
        <begin position="185"/>
        <end position="204"/>
    </location>
</feature>
<dbReference type="AlphaFoldDB" id="A0A7C3J266"/>
<dbReference type="PANTHER" id="PTHR11101:SF80">
    <property type="entry name" value="PHOSPHATE TRANSPORTER"/>
    <property type="match status" value="1"/>
</dbReference>
<dbReference type="GO" id="GO:0035435">
    <property type="term" value="P:phosphate ion transmembrane transport"/>
    <property type="evidence" value="ECO:0007669"/>
    <property type="project" value="TreeGrafter"/>
</dbReference>
<dbReference type="EMBL" id="DSTX01000004">
    <property type="protein sequence ID" value="HFK20339.1"/>
    <property type="molecule type" value="Genomic_DNA"/>
</dbReference>
<dbReference type="PANTHER" id="PTHR11101">
    <property type="entry name" value="PHOSPHATE TRANSPORTER"/>
    <property type="match status" value="1"/>
</dbReference>
<evidence type="ECO:0000256" key="3">
    <source>
        <dbReference type="ARBA" id="ARBA00009916"/>
    </source>
</evidence>
<feature type="transmembrane region" description="Helical" evidence="9">
    <location>
        <begin position="115"/>
        <end position="133"/>
    </location>
</feature>
<accession>A0A7C3J266</accession>
<comment type="similarity">
    <text evidence="3">Belongs to the inorganic phosphate transporter (PiT) (TC 2.A.20) family.</text>
</comment>
<keyword evidence="4" id="KW-0813">Transport</keyword>
<evidence type="ECO:0000256" key="4">
    <source>
        <dbReference type="ARBA" id="ARBA00022448"/>
    </source>
</evidence>
<keyword evidence="7 9" id="KW-1133">Transmembrane helix</keyword>
<reference evidence="10" key="1">
    <citation type="journal article" date="2020" name="mSystems">
        <title>Genome- and Community-Level Interaction Insights into Carbon Utilization and Element Cycling Functions of Hydrothermarchaeota in Hydrothermal Sediment.</title>
        <authorList>
            <person name="Zhou Z."/>
            <person name="Liu Y."/>
            <person name="Xu W."/>
            <person name="Pan J."/>
            <person name="Luo Z.H."/>
            <person name="Li M."/>
        </authorList>
    </citation>
    <scope>NUCLEOTIDE SEQUENCE [LARGE SCALE GENOMIC DNA]</scope>
    <source>
        <strain evidence="10">SpSt-468</strain>
    </source>
</reference>
<feature type="transmembrane region" description="Helical" evidence="9">
    <location>
        <begin position="91"/>
        <end position="109"/>
    </location>
</feature>
<keyword evidence="6 9" id="KW-0812">Transmembrane</keyword>